<dbReference type="Pfam" id="PF00061">
    <property type="entry name" value="Lipocalin"/>
    <property type="match status" value="1"/>
</dbReference>
<dbReference type="InterPro" id="IPR012674">
    <property type="entry name" value="Calycin"/>
</dbReference>
<evidence type="ECO:0000256" key="1">
    <source>
        <dbReference type="ARBA" id="ARBA00023157"/>
    </source>
</evidence>
<dbReference type="PRINTS" id="PR01273">
    <property type="entry name" value="INVTBRTCOLOR"/>
</dbReference>
<accession>A0AAW1NKJ9</accession>
<dbReference type="FunFam" id="2.40.128.20:FF:000026">
    <property type="entry name" value="Apolipoprotein D-like Protein"/>
    <property type="match status" value="1"/>
</dbReference>
<proteinExistence type="inferred from homology"/>
<dbReference type="InterPro" id="IPR003057">
    <property type="entry name" value="Invtbrt_color"/>
</dbReference>
<sequence length="233" mass="26681">MRLCNATFAKIKSTYVYEIIFATDRGTSKIACTVISSRLYKLCQLRTVNTTYSENKLFVYSQVPFLGPCPHLETVKDFDVAKYIGKWYEAERYFALFEFGGKCVTADYLPTADGKINVVNQQISSITGIRSMIEGNAFLVGRNDEAKLTVNFPSLPVNFDAPYWVLDTDYENYAVVWSCNQFGIFSTRNAWILTRSRKPSIETMEKAYSVLDKNSISRAYFIRTDQINCNKKH</sequence>
<organism evidence="4 5">
    <name type="scientific">Popillia japonica</name>
    <name type="common">Japanese beetle</name>
    <dbReference type="NCBI Taxonomy" id="7064"/>
    <lineage>
        <taxon>Eukaryota</taxon>
        <taxon>Metazoa</taxon>
        <taxon>Ecdysozoa</taxon>
        <taxon>Arthropoda</taxon>
        <taxon>Hexapoda</taxon>
        <taxon>Insecta</taxon>
        <taxon>Pterygota</taxon>
        <taxon>Neoptera</taxon>
        <taxon>Endopterygota</taxon>
        <taxon>Coleoptera</taxon>
        <taxon>Polyphaga</taxon>
        <taxon>Scarabaeiformia</taxon>
        <taxon>Scarabaeidae</taxon>
        <taxon>Rutelinae</taxon>
        <taxon>Popillia</taxon>
    </lineage>
</organism>
<dbReference type="CDD" id="cd19437">
    <property type="entry name" value="lipocalin_apoD-like"/>
    <property type="match status" value="1"/>
</dbReference>
<dbReference type="GO" id="GO:0006629">
    <property type="term" value="P:lipid metabolic process"/>
    <property type="evidence" value="ECO:0007669"/>
    <property type="project" value="TreeGrafter"/>
</dbReference>
<evidence type="ECO:0000313" key="5">
    <source>
        <dbReference type="Proteomes" id="UP001458880"/>
    </source>
</evidence>
<name>A0AAW1NKJ9_POPJA</name>
<evidence type="ECO:0000256" key="2">
    <source>
        <dbReference type="RuleBase" id="RU003695"/>
    </source>
</evidence>
<dbReference type="Proteomes" id="UP001458880">
    <property type="component" value="Unassembled WGS sequence"/>
</dbReference>
<dbReference type="SUPFAM" id="SSF50814">
    <property type="entry name" value="Lipocalins"/>
    <property type="match status" value="1"/>
</dbReference>
<dbReference type="PROSITE" id="PS00213">
    <property type="entry name" value="LIPOCALIN"/>
    <property type="match status" value="1"/>
</dbReference>
<dbReference type="Gene3D" id="2.40.128.20">
    <property type="match status" value="1"/>
</dbReference>
<dbReference type="GO" id="GO:0031409">
    <property type="term" value="F:pigment binding"/>
    <property type="evidence" value="ECO:0007669"/>
    <property type="project" value="InterPro"/>
</dbReference>
<dbReference type="InterPro" id="IPR022272">
    <property type="entry name" value="Lipocalin_CS"/>
</dbReference>
<comment type="similarity">
    <text evidence="2">Belongs to the calycin superfamily. Lipocalin family.</text>
</comment>
<protein>
    <submittedName>
        <fullName evidence="4">Lipocalin / cytosolic fatty-acid binding protein family</fullName>
    </submittedName>
</protein>
<reference evidence="4 5" key="1">
    <citation type="journal article" date="2024" name="BMC Genomics">
        <title>De novo assembly and annotation of Popillia japonica's genome with initial clues to its potential as an invasive pest.</title>
        <authorList>
            <person name="Cucini C."/>
            <person name="Boschi S."/>
            <person name="Funari R."/>
            <person name="Cardaioli E."/>
            <person name="Iannotti N."/>
            <person name="Marturano G."/>
            <person name="Paoli F."/>
            <person name="Bruttini M."/>
            <person name="Carapelli A."/>
            <person name="Frati F."/>
            <person name="Nardi F."/>
        </authorList>
    </citation>
    <scope>NUCLEOTIDE SEQUENCE [LARGE SCALE GENOMIC DNA]</scope>
    <source>
        <strain evidence="4">DMR45628</strain>
    </source>
</reference>
<evidence type="ECO:0000259" key="3">
    <source>
        <dbReference type="Pfam" id="PF00061"/>
    </source>
</evidence>
<gene>
    <name evidence="4" type="ORF">QE152_g421</name>
</gene>
<dbReference type="GO" id="GO:0005737">
    <property type="term" value="C:cytoplasm"/>
    <property type="evidence" value="ECO:0007669"/>
    <property type="project" value="TreeGrafter"/>
</dbReference>
<comment type="caution">
    <text evidence="4">The sequence shown here is derived from an EMBL/GenBank/DDBJ whole genome shotgun (WGS) entry which is preliminary data.</text>
</comment>
<keyword evidence="5" id="KW-1185">Reference proteome</keyword>
<dbReference type="GO" id="GO:0000302">
    <property type="term" value="P:response to reactive oxygen species"/>
    <property type="evidence" value="ECO:0007669"/>
    <property type="project" value="TreeGrafter"/>
</dbReference>
<dbReference type="PANTHER" id="PTHR10612">
    <property type="entry name" value="APOLIPOPROTEIN D"/>
    <property type="match status" value="1"/>
</dbReference>
<dbReference type="AlphaFoldDB" id="A0AAW1NKJ9"/>
<feature type="domain" description="Lipocalin/cytosolic fatty-acid binding" evidence="3">
    <location>
        <begin position="85"/>
        <end position="226"/>
    </location>
</feature>
<dbReference type="InterPro" id="IPR000566">
    <property type="entry name" value="Lipocln_cytosolic_FA-bd_dom"/>
</dbReference>
<evidence type="ECO:0000313" key="4">
    <source>
        <dbReference type="EMBL" id="KAK9758530.1"/>
    </source>
</evidence>
<dbReference type="EMBL" id="JASPKY010000003">
    <property type="protein sequence ID" value="KAK9758530.1"/>
    <property type="molecule type" value="Genomic_DNA"/>
</dbReference>
<dbReference type="PANTHER" id="PTHR10612:SF34">
    <property type="entry name" value="APOLIPOPROTEIN D"/>
    <property type="match status" value="1"/>
</dbReference>
<keyword evidence="1" id="KW-1015">Disulfide bond</keyword>